<dbReference type="Pfam" id="PF18701">
    <property type="entry name" value="DUF5641"/>
    <property type="match status" value="1"/>
</dbReference>
<evidence type="ECO:0000313" key="3">
    <source>
        <dbReference type="EnsemblMetazoa" id="AALFPA23_021389.P31603"/>
    </source>
</evidence>
<evidence type="ECO:0000259" key="2">
    <source>
        <dbReference type="PROSITE" id="PS50994"/>
    </source>
</evidence>
<dbReference type="PANTHER" id="PTHR47331">
    <property type="entry name" value="PHD-TYPE DOMAIN-CONTAINING PROTEIN"/>
    <property type="match status" value="1"/>
</dbReference>
<dbReference type="Gene3D" id="3.30.420.10">
    <property type="entry name" value="Ribonuclease H-like superfamily/Ribonuclease H"/>
    <property type="match status" value="1"/>
</dbReference>
<proteinExistence type="predicted"/>
<dbReference type="InterPro" id="IPR036397">
    <property type="entry name" value="RNaseH_sf"/>
</dbReference>
<dbReference type="InterPro" id="IPR012337">
    <property type="entry name" value="RNaseH-like_sf"/>
</dbReference>
<dbReference type="PROSITE" id="PS50994">
    <property type="entry name" value="INTEGRASE"/>
    <property type="match status" value="1"/>
</dbReference>
<feature type="domain" description="Integrase catalytic" evidence="2">
    <location>
        <begin position="243"/>
        <end position="428"/>
    </location>
</feature>
<dbReference type="Proteomes" id="UP000069940">
    <property type="component" value="Unassembled WGS sequence"/>
</dbReference>
<protein>
    <recommendedName>
        <fullName evidence="2">Integrase catalytic domain-containing protein</fullName>
    </recommendedName>
</protein>
<sequence length="604" mass="68793">MRGPAFLYNEEKDWPQDKFEVTMEDTGEELRPAYVCSHFLSSPIIEVSRFSKFERLLRSLAYVHRFAEKLLRRIGKGKREQTTDISSENLRVAESYLWRLAQSDGYPDEVATMSRNAQLPPKDRRALSRSSPLANLPPLLDEYGLLRVDGRVASADCMAYDTKFPIILPKGHPLTILLLDWYHRKFRHANNETIVNEVRQKFYVAKLRTQIRVVAKRCQWCRVYKTVPVIPKMSQLPQVRTTPFLRPFTFVGIDYFGPYLVKVGRSAVKRWVAIFTCLTVRAIHLEVVHTLSTDSCKKAVRRFVAHRGAPQEVYSDNGTNFIGASKELEDELRDINRSLSSTFTDMNTQWRFNPPSAPHMGGCWERMVRSVKTALGSLPMSRKLDDESFITLLAEAEHMVNSRPLTFLPLDSKEHESLTPNHFLMLNSNGVRQPVKAPVDERQALKGSWELIQNKLDSFWNRWIIEYLPIISRRSKWFTDVAPIKEGSLVVVADGKVRNQWIRGRVCRTYPGKDGAVRLADVETTNGTLRRRAVCNLAILDVARQDEIAVGDRDDADSDGRSIASSRGYGAAEQGFARHEGEDVVTNASIGAPPESLERLDTKV</sequence>
<dbReference type="RefSeq" id="XP_062708867.1">
    <property type="nucleotide sequence ID" value="XM_062852883.1"/>
</dbReference>
<dbReference type="GeneID" id="134288336"/>
<reference evidence="4" key="1">
    <citation type="journal article" date="2015" name="Proc. Natl. Acad. Sci. U.S.A.">
        <title>Genome sequence of the Asian Tiger mosquito, Aedes albopictus, reveals insights into its biology, genetics, and evolution.</title>
        <authorList>
            <person name="Chen X.G."/>
            <person name="Jiang X."/>
            <person name="Gu J."/>
            <person name="Xu M."/>
            <person name="Wu Y."/>
            <person name="Deng Y."/>
            <person name="Zhang C."/>
            <person name="Bonizzoni M."/>
            <person name="Dermauw W."/>
            <person name="Vontas J."/>
            <person name="Armbruster P."/>
            <person name="Huang X."/>
            <person name="Yang Y."/>
            <person name="Zhang H."/>
            <person name="He W."/>
            <person name="Peng H."/>
            <person name="Liu Y."/>
            <person name="Wu K."/>
            <person name="Chen J."/>
            <person name="Lirakis M."/>
            <person name="Topalis P."/>
            <person name="Van Leeuwen T."/>
            <person name="Hall A.B."/>
            <person name="Jiang X."/>
            <person name="Thorpe C."/>
            <person name="Mueller R.L."/>
            <person name="Sun C."/>
            <person name="Waterhouse R.M."/>
            <person name="Yan G."/>
            <person name="Tu Z.J."/>
            <person name="Fang X."/>
            <person name="James A.A."/>
        </authorList>
    </citation>
    <scope>NUCLEOTIDE SEQUENCE [LARGE SCALE GENOMIC DNA]</scope>
    <source>
        <strain evidence="4">Foshan</strain>
    </source>
</reference>
<accession>A0ABM1ZSZ7</accession>
<reference evidence="3" key="2">
    <citation type="submission" date="2025-05" db="UniProtKB">
        <authorList>
            <consortium name="EnsemblMetazoa"/>
        </authorList>
    </citation>
    <scope>IDENTIFICATION</scope>
    <source>
        <strain evidence="3">Foshan</strain>
    </source>
</reference>
<keyword evidence="4" id="KW-1185">Reference proteome</keyword>
<organism evidence="3 4">
    <name type="scientific">Aedes albopictus</name>
    <name type="common">Asian tiger mosquito</name>
    <name type="synonym">Stegomyia albopicta</name>
    <dbReference type="NCBI Taxonomy" id="7160"/>
    <lineage>
        <taxon>Eukaryota</taxon>
        <taxon>Metazoa</taxon>
        <taxon>Ecdysozoa</taxon>
        <taxon>Arthropoda</taxon>
        <taxon>Hexapoda</taxon>
        <taxon>Insecta</taxon>
        <taxon>Pterygota</taxon>
        <taxon>Neoptera</taxon>
        <taxon>Endopterygota</taxon>
        <taxon>Diptera</taxon>
        <taxon>Nematocera</taxon>
        <taxon>Culicoidea</taxon>
        <taxon>Culicidae</taxon>
        <taxon>Culicinae</taxon>
        <taxon>Aedini</taxon>
        <taxon>Aedes</taxon>
        <taxon>Stegomyia</taxon>
    </lineage>
</organism>
<feature type="region of interest" description="Disordered" evidence="1">
    <location>
        <begin position="551"/>
        <end position="604"/>
    </location>
</feature>
<dbReference type="EnsemblMetazoa" id="AALFPA23_021389.R31603">
    <property type="protein sequence ID" value="AALFPA23_021389.P31603"/>
    <property type="gene ID" value="AALFPA23_021389"/>
</dbReference>
<evidence type="ECO:0000313" key="4">
    <source>
        <dbReference type="Proteomes" id="UP000069940"/>
    </source>
</evidence>
<dbReference type="InterPro" id="IPR040676">
    <property type="entry name" value="DUF5641"/>
</dbReference>
<dbReference type="InterPro" id="IPR001584">
    <property type="entry name" value="Integrase_cat-core"/>
</dbReference>
<dbReference type="PANTHER" id="PTHR47331:SF1">
    <property type="entry name" value="GAG-LIKE PROTEIN"/>
    <property type="match status" value="1"/>
</dbReference>
<evidence type="ECO:0000256" key="1">
    <source>
        <dbReference type="SAM" id="MobiDB-lite"/>
    </source>
</evidence>
<dbReference type="SUPFAM" id="SSF53098">
    <property type="entry name" value="Ribonuclease H-like"/>
    <property type="match status" value="1"/>
</dbReference>
<name>A0ABM1ZSZ7_AEDAL</name>